<dbReference type="AlphaFoldDB" id="A0A9P0QFV8"/>
<comment type="caution">
    <text evidence="2">The sequence shown here is derived from an EMBL/GenBank/DDBJ whole genome shotgun (WGS) entry which is preliminary data.</text>
</comment>
<evidence type="ECO:0000313" key="3">
    <source>
        <dbReference type="Proteomes" id="UP001152888"/>
    </source>
</evidence>
<dbReference type="Proteomes" id="UP001152888">
    <property type="component" value="Unassembled WGS sequence"/>
</dbReference>
<name>A0A9P0QFV8_ACAOB</name>
<organism evidence="2 3">
    <name type="scientific">Acanthoscelides obtectus</name>
    <name type="common">Bean weevil</name>
    <name type="synonym">Bruchus obtectus</name>
    <dbReference type="NCBI Taxonomy" id="200917"/>
    <lineage>
        <taxon>Eukaryota</taxon>
        <taxon>Metazoa</taxon>
        <taxon>Ecdysozoa</taxon>
        <taxon>Arthropoda</taxon>
        <taxon>Hexapoda</taxon>
        <taxon>Insecta</taxon>
        <taxon>Pterygota</taxon>
        <taxon>Neoptera</taxon>
        <taxon>Endopterygota</taxon>
        <taxon>Coleoptera</taxon>
        <taxon>Polyphaga</taxon>
        <taxon>Cucujiformia</taxon>
        <taxon>Chrysomeloidea</taxon>
        <taxon>Chrysomelidae</taxon>
        <taxon>Bruchinae</taxon>
        <taxon>Bruchini</taxon>
        <taxon>Acanthoscelides</taxon>
    </lineage>
</organism>
<gene>
    <name evidence="1" type="ORF">ACAOBT_LOCUS33329</name>
    <name evidence="2" type="ORF">ACAOBT_LOCUS37102</name>
</gene>
<evidence type="ECO:0000313" key="1">
    <source>
        <dbReference type="EMBL" id="CAH2013219.1"/>
    </source>
</evidence>
<dbReference type="EMBL" id="CAKOFQ010010210">
    <property type="protein sequence ID" value="CAH2019383.1"/>
    <property type="molecule type" value="Genomic_DNA"/>
</dbReference>
<proteinExistence type="predicted"/>
<evidence type="ECO:0000313" key="2">
    <source>
        <dbReference type="EMBL" id="CAH2019383.1"/>
    </source>
</evidence>
<dbReference type="OrthoDB" id="8123891at2759"/>
<accession>A0A9P0QFV8</accession>
<reference evidence="2" key="1">
    <citation type="submission" date="2022-03" db="EMBL/GenBank/DDBJ databases">
        <authorList>
            <person name="Sayadi A."/>
        </authorList>
    </citation>
    <scope>NUCLEOTIDE SEQUENCE</scope>
</reference>
<dbReference type="EMBL" id="CAKOFQ010008294">
    <property type="protein sequence ID" value="CAH2013219.1"/>
    <property type="molecule type" value="Genomic_DNA"/>
</dbReference>
<protein>
    <submittedName>
        <fullName evidence="2">Uncharacterized protein</fullName>
    </submittedName>
</protein>
<keyword evidence="3" id="KW-1185">Reference proteome</keyword>
<sequence>MTTRTTKKPLPLFIVKTKLAEKLLEIQRLAMLTVSFERKEKSTEPSQCYRYQRTDTRSETAVWLNGA</sequence>